<dbReference type="InterPro" id="IPR018490">
    <property type="entry name" value="cNMP-bd_dom_sf"/>
</dbReference>
<dbReference type="PANTHER" id="PTHR24567:SF74">
    <property type="entry name" value="HTH-TYPE TRANSCRIPTIONAL REGULATOR ARCR"/>
    <property type="match status" value="1"/>
</dbReference>
<dbReference type="InterPro" id="IPR036388">
    <property type="entry name" value="WH-like_DNA-bd_sf"/>
</dbReference>
<dbReference type="SMART" id="SM00100">
    <property type="entry name" value="cNMP"/>
    <property type="match status" value="1"/>
</dbReference>
<evidence type="ECO:0000313" key="6">
    <source>
        <dbReference type="EMBL" id="MBY6277645.1"/>
    </source>
</evidence>
<keyword evidence="3" id="KW-0804">Transcription</keyword>
<dbReference type="CDD" id="cd00038">
    <property type="entry name" value="CAP_ED"/>
    <property type="match status" value="1"/>
</dbReference>
<dbReference type="PANTHER" id="PTHR24567">
    <property type="entry name" value="CRP FAMILY TRANSCRIPTIONAL REGULATORY PROTEIN"/>
    <property type="match status" value="1"/>
</dbReference>
<dbReference type="PRINTS" id="PR00034">
    <property type="entry name" value="HTHCRP"/>
</dbReference>
<dbReference type="GO" id="GO:0005829">
    <property type="term" value="C:cytosol"/>
    <property type="evidence" value="ECO:0007669"/>
    <property type="project" value="TreeGrafter"/>
</dbReference>
<dbReference type="InterPro" id="IPR036390">
    <property type="entry name" value="WH_DNA-bd_sf"/>
</dbReference>
<dbReference type="InterPro" id="IPR018335">
    <property type="entry name" value="Tscrpt_reg_HTH_Crp-type_CS"/>
</dbReference>
<dbReference type="Pfam" id="PF00027">
    <property type="entry name" value="cNMP_binding"/>
    <property type="match status" value="1"/>
</dbReference>
<dbReference type="SUPFAM" id="SSF46785">
    <property type="entry name" value="Winged helix' DNA-binding domain"/>
    <property type="match status" value="1"/>
</dbReference>
<dbReference type="Proteomes" id="UP000732377">
    <property type="component" value="Unassembled WGS sequence"/>
</dbReference>
<dbReference type="FunFam" id="1.10.10.10:FF:000019">
    <property type="entry name" value="Crp/Fnr family transcriptional regulator"/>
    <property type="match status" value="1"/>
</dbReference>
<dbReference type="GO" id="GO:0003677">
    <property type="term" value="F:DNA binding"/>
    <property type="evidence" value="ECO:0007669"/>
    <property type="project" value="UniProtKB-KW"/>
</dbReference>
<keyword evidence="2" id="KW-0238">DNA-binding</keyword>
<dbReference type="InterPro" id="IPR012318">
    <property type="entry name" value="HTH_CRP"/>
</dbReference>
<evidence type="ECO:0000256" key="3">
    <source>
        <dbReference type="ARBA" id="ARBA00023163"/>
    </source>
</evidence>
<feature type="domain" description="Cyclic nucleotide-binding" evidence="4">
    <location>
        <begin position="43"/>
        <end position="146"/>
    </location>
</feature>
<evidence type="ECO:0000256" key="2">
    <source>
        <dbReference type="ARBA" id="ARBA00023125"/>
    </source>
</evidence>
<dbReference type="PROSITE" id="PS00042">
    <property type="entry name" value="HTH_CRP_1"/>
    <property type="match status" value="1"/>
</dbReference>
<evidence type="ECO:0000259" key="5">
    <source>
        <dbReference type="PROSITE" id="PS51063"/>
    </source>
</evidence>
<dbReference type="InterPro" id="IPR050397">
    <property type="entry name" value="Env_Response_Regulators"/>
</dbReference>
<dbReference type="Gene3D" id="2.60.120.10">
    <property type="entry name" value="Jelly Rolls"/>
    <property type="match status" value="1"/>
</dbReference>
<dbReference type="Gene3D" id="1.10.10.10">
    <property type="entry name" value="Winged helix-like DNA-binding domain superfamily/Winged helix DNA-binding domain"/>
    <property type="match status" value="1"/>
</dbReference>
<reference evidence="6" key="1">
    <citation type="submission" date="2017-11" db="EMBL/GenBank/DDBJ databases">
        <title>Three new genomes from thermophilic consortium.</title>
        <authorList>
            <person name="Quaggio R."/>
            <person name="Amgarten D."/>
            <person name="Setubal J.C."/>
        </authorList>
    </citation>
    <scope>NUCLEOTIDE SEQUENCE</scope>
    <source>
        <strain evidence="6">ZCTH01-B2</strain>
    </source>
</reference>
<dbReference type="GO" id="GO:0003700">
    <property type="term" value="F:DNA-binding transcription factor activity"/>
    <property type="evidence" value="ECO:0007669"/>
    <property type="project" value="InterPro"/>
</dbReference>
<feature type="domain" description="HTH crp-type" evidence="5">
    <location>
        <begin position="177"/>
        <end position="245"/>
    </location>
</feature>
<evidence type="ECO:0000256" key="1">
    <source>
        <dbReference type="ARBA" id="ARBA00023015"/>
    </source>
</evidence>
<dbReference type="PROSITE" id="PS51063">
    <property type="entry name" value="HTH_CRP_2"/>
    <property type="match status" value="1"/>
</dbReference>
<dbReference type="SMART" id="SM00419">
    <property type="entry name" value="HTH_CRP"/>
    <property type="match status" value="1"/>
</dbReference>
<evidence type="ECO:0000313" key="7">
    <source>
        <dbReference type="Proteomes" id="UP000732377"/>
    </source>
</evidence>
<dbReference type="InterPro" id="IPR014710">
    <property type="entry name" value="RmlC-like_jellyroll"/>
</dbReference>
<sequence>MGIAAAIVGSRGAAARRRTYTICSFPGGEAGVPDLDFLRSLSLFQGLSDEELARIAAIARERHYRKGTILFNEGDPGEAIYFIKKGRVRVSRLAANGQEQVLRVWGPGHEVGLVVLADKAPYPATAQVTEDSVLIAFRVDDLVQLLPESRTLAANAFCLVGRRLRLARDTAHELAVHNTHGRLAALLLRMKAEQGSDVINLGMTHQEIAGMIGTSRETVTRVLGDFRRTGCIAVQGESVVIRDERKLREWMGES</sequence>
<dbReference type="InterPro" id="IPR000595">
    <property type="entry name" value="cNMP-bd_dom"/>
</dbReference>
<dbReference type="EMBL" id="PIUK01000215">
    <property type="protein sequence ID" value="MBY6277645.1"/>
    <property type="molecule type" value="Genomic_DNA"/>
</dbReference>
<protein>
    <submittedName>
        <fullName evidence="6">Crp/Fnr family transcriptional regulator</fullName>
    </submittedName>
</protein>
<dbReference type="SUPFAM" id="SSF51206">
    <property type="entry name" value="cAMP-binding domain-like"/>
    <property type="match status" value="1"/>
</dbReference>
<name>A0A953IFN3_SYMTR</name>
<dbReference type="CDD" id="cd00092">
    <property type="entry name" value="HTH_CRP"/>
    <property type="match status" value="1"/>
</dbReference>
<accession>A0A953IFN3</accession>
<evidence type="ECO:0000259" key="4">
    <source>
        <dbReference type="PROSITE" id="PS50042"/>
    </source>
</evidence>
<dbReference type="PROSITE" id="PS50042">
    <property type="entry name" value="CNMP_BINDING_3"/>
    <property type="match status" value="1"/>
</dbReference>
<dbReference type="Pfam" id="PF13545">
    <property type="entry name" value="HTH_Crp_2"/>
    <property type="match status" value="1"/>
</dbReference>
<organism evidence="6 7">
    <name type="scientific">Symbiobacterium thermophilum</name>
    <dbReference type="NCBI Taxonomy" id="2734"/>
    <lineage>
        <taxon>Bacteria</taxon>
        <taxon>Bacillati</taxon>
        <taxon>Bacillota</taxon>
        <taxon>Clostridia</taxon>
        <taxon>Eubacteriales</taxon>
        <taxon>Symbiobacteriaceae</taxon>
        <taxon>Symbiobacterium</taxon>
    </lineage>
</organism>
<gene>
    <name evidence="6" type="ORF">CWE10_15835</name>
</gene>
<dbReference type="AlphaFoldDB" id="A0A953IFN3"/>
<keyword evidence="1" id="KW-0805">Transcription regulation</keyword>
<comment type="caution">
    <text evidence="6">The sequence shown here is derived from an EMBL/GenBank/DDBJ whole genome shotgun (WGS) entry which is preliminary data.</text>
</comment>
<proteinExistence type="predicted"/>